<feature type="binding site" evidence="2">
    <location>
        <position position="58"/>
    </location>
    <ligand>
        <name>Zn(2+)</name>
        <dbReference type="ChEBI" id="CHEBI:29105"/>
    </ligand>
</feature>
<keyword evidence="2" id="KW-0479">Metal-binding</keyword>
<dbReference type="OrthoDB" id="9797527at2"/>
<dbReference type="GO" id="GO:0008270">
    <property type="term" value="F:zinc ion binding"/>
    <property type="evidence" value="ECO:0007669"/>
    <property type="project" value="InterPro"/>
</dbReference>
<dbReference type="PATRIC" id="fig|1300343.5.peg.789"/>
<evidence type="ECO:0000313" key="4">
    <source>
        <dbReference type="Proteomes" id="UP000030140"/>
    </source>
</evidence>
<dbReference type="SMART" id="SM00947">
    <property type="entry name" value="Pro_CA"/>
    <property type="match status" value="1"/>
</dbReference>
<evidence type="ECO:0000256" key="2">
    <source>
        <dbReference type="PIRSR" id="PIRSR601765-1"/>
    </source>
</evidence>
<dbReference type="Proteomes" id="UP000030140">
    <property type="component" value="Unassembled WGS sequence"/>
</dbReference>
<dbReference type="Gene3D" id="3.40.1050.10">
    <property type="entry name" value="Carbonic anhydrase"/>
    <property type="match status" value="1"/>
</dbReference>
<dbReference type="Pfam" id="PF00484">
    <property type="entry name" value="Pro_CA"/>
    <property type="match status" value="1"/>
</dbReference>
<dbReference type="InterPro" id="IPR001765">
    <property type="entry name" value="Carbonic_anhydrase"/>
</dbReference>
<proteinExistence type="inferred from homology"/>
<dbReference type="KEGG" id="ddo:I597_0778"/>
<name>A0A0A2GUW2_9FLAO</name>
<reference evidence="3 4" key="1">
    <citation type="submission" date="2014-10" db="EMBL/GenBank/DDBJ databases">
        <title>Draft genome sequence of the proteorhodopsin-containing marine bacterium Dokdonia donghaensis.</title>
        <authorList>
            <person name="Gomez-Consarnau L."/>
            <person name="Gonzalez J.M."/>
            <person name="Riedel T."/>
            <person name="Jaenicke S."/>
            <person name="Wagner-Doebler I."/>
            <person name="Fuhrman J.A."/>
        </authorList>
    </citation>
    <scope>NUCLEOTIDE SEQUENCE [LARGE SCALE GENOMIC DNA]</scope>
    <source>
        <strain evidence="3 4">DSW-1</strain>
    </source>
</reference>
<feature type="binding site" evidence="2">
    <location>
        <position position="111"/>
    </location>
    <ligand>
        <name>Zn(2+)</name>
        <dbReference type="ChEBI" id="CHEBI:29105"/>
    </ligand>
</feature>
<dbReference type="AlphaFoldDB" id="A0A0A2GUW2"/>
<evidence type="ECO:0000313" key="3">
    <source>
        <dbReference type="EMBL" id="KGO07054.1"/>
    </source>
</evidence>
<dbReference type="SUPFAM" id="SSF53056">
    <property type="entry name" value="beta-carbonic anhydrase, cab"/>
    <property type="match status" value="1"/>
</dbReference>
<dbReference type="PANTHER" id="PTHR11002:SF79">
    <property type="entry name" value="CARBONIC ANHYDRASE 2"/>
    <property type="match status" value="1"/>
</dbReference>
<protein>
    <submittedName>
        <fullName evidence="3">Carbonic anhydrase</fullName>
    </submittedName>
</protein>
<dbReference type="PANTHER" id="PTHR11002">
    <property type="entry name" value="CARBONIC ANHYDRASE"/>
    <property type="match status" value="1"/>
</dbReference>
<gene>
    <name evidence="3" type="ORF">NV36_09530</name>
</gene>
<comment type="cofactor">
    <cofactor evidence="2">
        <name>Zn(2+)</name>
        <dbReference type="ChEBI" id="CHEBI:29105"/>
    </cofactor>
    <text evidence="2">Binds 1 zinc ion per subunit.</text>
</comment>
<dbReference type="RefSeq" id="WP_035326559.1">
    <property type="nucleotide sequence ID" value="NZ_CP015125.1"/>
</dbReference>
<feature type="binding site" evidence="2">
    <location>
        <position position="60"/>
    </location>
    <ligand>
        <name>Zn(2+)</name>
        <dbReference type="ChEBI" id="CHEBI:29105"/>
    </ligand>
</feature>
<dbReference type="GO" id="GO:0004089">
    <property type="term" value="F:carbonate dehydratase activity"/>
    <property type="evidence" value="ECO:0007669"/>
    <property type="project" value="InterPro"/>
</dbReference>
<comment type="similarity">
    <text evidence="1">Belongs to the beta-class carbonic anhydrase family.</text>
</comment>
<feature type="binding site" evidence="2">
    <location>
        <position position="114"/>
    </location>
    <ligand>
        <name>Zn(2+)</name>
        <dbReference type="ChEBI" id="CHEBI:29105"/>
    </ligand>
</feature>
<dbReference type="NCBIfam" id="NF011765">
    <property type="entry name" value="PRK15219.1"/>
    <property type="match status" value="1"/>
</dbReference>
<organism evidence="3 4">
    <name type="scientific">Dokdonia donghaensis DSW-1</name>
    <dbReference type="NCBI Taxonomy" id="1300343"/>
    <lineage>
        <taxon>Bacteria</taxon>
        <taxon>Pseudomonadati</taxon>
        <taxon>Bacteroidota</taxon>
        <taxon>Flavobacteriia</taxon>
        <taxon>Flavobacteriales</taxon>
        <taxon>Flavobacteriaceae</taxon>
        <taxon>Dokdonia</taxon>
    </lineage>
</organism>
<keyword evidence="4" id="KW-1185">Reference proteome</keyword>
<dbReference type="EMBL" id="JSAQ01000001">
    <property type="protein sequence ID" value="KGO07054.1"/>
    <property type="molecule type" value="Genomic_DNA"/>
</dbReference>
<accession>A0A0A2GUW2</accession>
<dbReference type="CDD" id="cd03378">
    <property type="entry name" value="beta_CA_cladeC"/>
    <property type="match status" value="1"/>
</dbReference>
<keyword evidence="2" id="KW-0862">Zinc</keyword>
<comment type="caution">
    <text evidence="3">The sequence shown here is derived from an EMBL/GenBank/DDBJ whole genome shotgun (WGS) entry which is preliminary data.</text>
</comment>
<evidence type="ECO:0000256" key="1">
    <source>
        <dbReference type="ARBA" id="ARBA00006217"/>
    </source>
</evidence>
<dbReference type="InterPro" id="IPR036874">
    <property type="entry name" value="Carbonic_anhydrase_sf"/>
</dbReference>
<sequence length="208" mass="22181">MKTFNKAIQDATTPQGALDILKEGNKRFVAAKAADRNLLDQVKDTTGGQWPHSVVLSCIDSRVPAEIVFDQGIGDIFSARVAGNIVNEDVLGSIEYGCKVAGSKLVVVLGHTMCGAVKGACDDVQLGNITALLSKIRPAVHAVEEPMNAADRTSANKTFVNDVVTKNVHLTIEKMRADSPLLTEMEKDGDIKIVGGVYDISNGEVTFV</sequence>